<name>A0A518G8M0_9BACT</name>
<keyword evidence="3" id="KW-1185">Reference proteome</keyword>
<proteinExistence type="predicted"/>
<keyword evidence="1" id="KW-0472">Membrane</keyword>
<evidence type="ECO:0000256" key="1">
    <source>
        <dbReference type="SAM" id="Phobius"/>
    </source>
</evidence>
<protein>
    <submittedName>
        <fullName evidence="2">Uncharacterized protein</fullName>
    </submittedName>
</protein>
<dbReference type="AlphaFoldDB" id="A0A518G8M0"/>
<feature type="transmembrane region" description="Helical" evidence="1">
    <location>
        <begin position="22"/>
        <end position="41"/>
    </location>
</feature>
<dbReference type="KEGG" id="ahel:Q31a_32520"/>
<dbReference type="OrthoDB" id="253724at2"/>
<organism evidence="2 3">
    <name type="scientific">Aureliella helgolandensis</name>
    <dbReference type="NCBI Taxonomy" id="2527968"/>
    <lineage>
        <taxon>Bacteria</taxon>
        <taxon>Pseudomonadati</taxon>
        <taxon>Planctomycetota</taxon>
        <taxon>Planctomycetia</taxon>
        <taxon>Pirellulales</taxon>
        <taxon>Pirellulaceae</taxon>
        <taxon>Aureliella</taxon>
    </lineage>
</organism>
<dbReference type="Proteomes" id="UP000318017">
    <property type="component" value="Chromosome"/>
</dbReference>
<evidence type="ECO:0000313" key="3">
    <source>
        <dbReference type="Proteomes" id="UP000318017"/>
    </source>
</evidence>
<gene>
    <name evidence="2" type="ORF">Q31a_32520</name>
</gene>
<dbReference type="EMBL" id="CP036298">
    <property type="protein sequence ID" value="QDV24930.1"/>
    <property type="molecule type" value="Genomic_DNA"/>
</dbReference>
<reference evidence="2 3" key="1">
    <citation type="submission" date="2019-02" db="EMBL/GenBank/DDBJ databases">
        <title>Deep-cultivation of Planctomycetes and their phenomic and genomic characterization uncovers novel biology.</title>
        <authorList>
            <person name="Wiegand S."/>
            <person name="Jogler M."/>
            <person name="Boedeker C."/>
            <person name="Pinto D."/>
            <person name="Vollmers J."/>
            <person name="Rivas-Marin E."/>
            <person name="Kohn T."/>
            <person name="Peeters S.H."/>
            <person name="Heuer A."/>
            <person name="Rast P."/>
            <person name="Oberbeckmann S."/>
            <person name="Bunk B."/>
            <person name="Jeske O."/>
            <person name="Meyerdierks A."/>
            <person name="Storesund J.E."/>
            <person name="Kallscheuer N."/>
            <person name="Luecker S."/>
            <person name="Lage O.M."/>
            <person name="Pohl T."/>
            <person name="Merkel B.J."/>
            <person name="Hornburger P."/>
            <person name="Mueller R.-W."/>
            <person name="Bruemmer F."/>
            <person name="Labrenz M."/>
            <person name="Spormann A.M."/>
            <person name="Op den Camp H."/>
            <person name="Overmann J."/>
            <person name="Amann R."/>
            <person name="Jetten M.S.M."/>
            <person name="Mascher T."/>
            <person name="Medema M.H."/>
            <person name="Devos D.P."/>
            <person name="Kaster A.-K."/>
            <person name="Ovreas L."/>
            <person name="Rohde M."/>
            <person name="Galperin M.Y."/>
            <person name="Jogler C."/>
        </authorList>
    </citation>
    <scope>NUCLEOTIDE SEQUENCE [LARGE SCALE GENOMIC DNA]</scope>
    <source>
        <strain evidence="2 3">Q31a</strain>
    </source>
</reference>
<accession>A0A518G8M0</accession>
<keyword evidence="1" id="KW-1133">Transmembrane helix</keyword>
<evidence type="ECO:0000313" key="2">
    <source>
        <dbReference type="EMBL" id="QDV24930.1"/>
    </source>
</evidence>
<dbReference type="RefSeq" id="WP_145079301.1">
    <property type="nucleotide sequence ID" value="NZ_CP036298.1"/>
</dbReference>
<keyword evidence="1" id="KW-0812">Transmembrane</keyword>
<sequence>MDWYEWQHWFAAMEWSRLIPELVGKALGFSLGFIVSWYFLFRKRIRELQRFQQGDTDDVLFQAHYLLPVAPSQVQLVFRNVTTKLTVNQLYDNPAARELLRGLTEQTTLNDPLLPTRGTLGFELLNDAAGYAAGALATSPHPKEIWLFCMTCEDRLAVRRRCIRCFLIRQPDLEQFEDWQWVRKQVRVEKPWHWFRLVALHRMARVWQEERSRFARIESDQALPLVDDHFEHRRIVLLSVGLPTSELPVALPFAVDWSQHAAVLQDWKVKLES</sequence>